<dbReference type="AlphaFoldDB" id="A0A1A9KPS3"/>
<accession>A0A1A9KPS3</accession>
<evidence type="ECO:0000313" key="1">
    <source>
        <dbReference type="EMBL" id="ANI18983.1"/>
    </source>
</evidence>
<keyword evidence="1" id="KW-0614">Plasmid</keyword>
<reference evidence="1 2" key="1">
    <citation type="submission" date="2016-05" db="EMBL/GenBank/DDBJ databases">
        <title>Genome Sequence of Pseudomonas citronellolis Strain SJTE-3, an Estrogens and Persistent Organic Pollutants degradation strain.</title>
        <authorList>
            <person name="Liang R."/>
        </authorList>
    </citation>
    <scope>NUCLEOTIDE SEQUENCE [LARGE SCALE GENOMIC DNA]</scope>
    <source>
        <strain evidence="1 2">SJTE-3</strain>
        <plasmid evidence="2">Plasmid prbl16</plasmid>
    </source>
</reference>
<name>A0A1A9KPS3_9PSED</name>
<dbReference type="Proteomes" id="UP000077748">
    <property type="component" value="Plasmid pRBL16"/>
</dbReference>
<geneLocation type="plasmid" evidence="2">
    <name>prbl16</name>
</geneLocation>
<protein>
    <submittedName>
        <fullName evidence="1">Uncharacterized protein</fullName>
    </submittedName>
</protein>
<evidence type="ECO:0000313" key="2">
    <source>
        <dbReference type="Proteomes" id="UP000077748"/>
    </source>
</evidence>
<proteinExistence type="predicted"/>
<gene>
    <name evidence="1" type="ORF">A9C11_33565</name>
</gene>
<organism evidence="1 2">
    <name type="scientific">Pseudomonas citronellolis</name>
    <dbReference type="NCBI Taxonomy" id="53408"/>
    <lineage>
        <taxon>Bacteria</taxon>
        <taxon>Pseudomonadati</taxon>
        <taxon>Pseudomonadota</taxon>
        <taxon>Gammaproteobacteria</taxon>
        <taxon>Pseudomonadales</taxon>
        <taxon>Pseudomonadaceae</taxon>
        <taxon>Pseudomonas</taxon>
    </lineage>
</organism>
<dbReference type="EMBL" id="CP015879">
    <property type="protein sequence ID" value="ANI18983.1"/>
    <property type="molecule type" value="Genomic_DNA"/>
</dbReference>
<sequence length="131" mass="15292">MKPLVYLLNRLIDQTHRALTSWMCYERHHCIFVLYQLHPEPCADHWCFDLIPVRSADTLGDSCCFEDEVIAVLDTQNVPTVALVQTAEFLSLNEVHEREIGLHLPAFAAHITLKRSVLVWVEDWRCFKIHH</sequence>